<dbReference type="Proteomes" id="UP000596661">
    <property type="component" value="Chromosome 6"/>
</dbReference>
<reference evidence="3" key="2">
    <citation type="submission" date="2021-03" db="UniProtKB">
        <authorList>
            <consortium name="EnsemblPlants"/>
        </authorList>
    </citation>
    <scope>IDENTIFICATION</scope>
</reference>
<organism evidence="3 4">
    <name type="scientific">Cannabis sativa</name>
    <name type="common">Hemp</name>
    <name type="synonym">Marijuana</name>
    <dbReference type="NCBI Taxonomy" id="3483"/>
    <lineage>
        <taxon>Eukaryota</taxon>
        <taxon>Viridiplantae</taxon>
        <taxon>Streptophyta</taxon>
        <taxon>Embryophyta</taxon>
        <taxon>Tracheophyta</taxon>
        <taxon>Spermatophyta</taxon>
        <taxon>Magnoliopsida</taxon>
        <taxon>eudicotyledons</taxon>
        <taxon>Gunneridae</taxon>
        <taxon>Pentapetalae</taxon>
        <taxon>rosids</taxon>
        <taxon>fabids</taxon>
        <taxon>Rosales</taxon>
        <taxon>Cannabaceae</taxon>
        <taxon>Cannabis</taxon>
    </lineage>
</organism>
<dbReference type="AlphaFoldDB" id="A0A803PST6"/>
<name>A0A803PST6_CANSA</name>
<protein>
    <recommendedName>
        <fullName evidence="5">RNase H type-1 domain-containing protein</fullName>
    </recommendedName>
</protein>
<evidence type="ECO:0008006" key="5">
    <source>
        <dbReference type="Google" id="ProtNLM"/>
    </source>
</evidence>
<dbReference type="InterPro" id="IPR026960">
    <property type="entry name" value="RVT-Znf"/>
</dbReference>
<dbReference type="InterPro" id="IPR036397">
    <property type="entry name" value="RNaseH_sf"/>
</dbReference>
<dbReference type="Pfam" id="PF13456">
    <property type="entry name" value="RVT_3"/>
    <property type="match status" value="1"/>
</dbReference>
<proteinExistence type="predicted"/>
<evidence type="ECO:0000259" key="1">
    <source>
        <dbReference type="Pfam" id="PF13456"/>
    </source>
</evidence>
<evidence type="ECO:0000313" key="3">
    <source>
        <dbReference type="EnsemblPlants" id="cds.evm.model.06.1024"/>
    </source>
</evidence>
<feature type="domain" description="Reverse transcriptase zinc-binding" evidence="2">
    <location>
        <begin position="2"/>
        <end position="48"/>
    </location>
</feature>
<dbReference type="Pfam" id="PF13966">
    <property type="entry name" value="zf-RVT"/>
    <property type="match status" value="1"/>
</dbReference>
<dbReference type="GO" id="GO:0004523">
    <property type="term" value="F:RNA-DNA hybrid ribonuclease activity"/>
    <property type="evidence" value="ECO:0007669"/>
    <property type="project" value="InterPro"/>
</dbReference>
<dbReference type="EnsemblPlants" id="evm.model.06.1024">
    <property type="protein sequence ID" value="cds.evm.model.06.1024"/>
    <property type="gene ID" value="evm.TU.06.1024"/>
</dbReference>
<evidence type="ECO:0000313" key="4">
    <source>
        <dbReference type="Proteomes" id="UP000596661"/>
    </source>
</evidence>
<accession>A0A803PST6</accession>
<dbReference type="EMBL" id="UZAU01000588">
    <property type="status" value="NOT_ANNOTATED_CDS"/>
    <property type="molecule type" value="Genomic_DNA"/>
</dbReference>
<feature type="domain" description="RNase H type-1" evidence="1">
    <location>
        <begin position="170"/>
        <end position="233"/>
    </location>
</feature>
<dbReference type="Gene3D" id="3.30.420.10">
    <property type="entry name" value="Ribonuclease H-like superfamily/Ribonuclease H"/>
    <property type="match status" value="1"/>
</dbReference>
<dbReference type="Gramene" id="evm.model.06.1024">
    <property type="protein sequence ID" value="cds.evm.model.06.1024"/>
    <property type="gene ID" value="evm.TU.06.1024"/>
</dbReference>
<dbReference type="GO" id="GO:0003676">
    <property type="term" value="F:nucleic acid binding"/>
    <property type="evidence" value="ECO:0007669"/>
    <property type="project" value="InterPro"/>
</dbReference>
<keyword evidence="4" id="KW-1185">Reference proteome</keyword>
<evidence type="ECO:0000259" key="2">
    <source>
        <dbReference type="Pfam" id="PF13966"/>
    </source>
</evidence>
<reference evidence="3" key="1">
    <citation type="submission" date="2018-11" db="EMBL/GenBank/DDBJ databases">
        <authorList>
            <person name="Grassa J C."/>
        </authorList>
    </citation>
    <scope>NUCLEOTIDE SEQUENCE [LARGE SCALE GENOMIC DNA]</scope>
</reference>
<sequence>MIWRACSDVLPTGDRILSLEVNSCPVCHSAPETSLHLFTRCNFVVALWFTSPMLVRIDTIPGNNISEVIRNLCSSLDPACRVKMLGCIGVILDCLWKTRNKFIHSLASIPCLDSVRKEITSRFHEMSTIGDGVPLMKSNRLSTTVFPKLYTDKCILVDESYLDGRFGCALLSLVRGSFDWWRCSSSSACESALEAEMQAMVLGLQWASLNHWDNLSLISDSKVLVEAIRAKAARMCNVEWQNSKGEGFLSVNPNSFWALI</sequence>
<dbReference type="InterPro" id="IPR002156">
    <property type="entry name" value="RNaseH_domain"/>
</dbReference>